<dbReference type="EMBL" id="CAMGZC010000414">
    <property type="protein sequence ID" value="CAI0647251.1"/>
    <property type="molecule type" value="Genomic_DNA"/>
</dbReference>
<evidence type="ECO:0000259" key="6">
    <source>
        <dbReference type="Pfam" id="PF25053"/>
    </source>
</evidence>
<dbReference type="Pfam" id="PF06985">
    <property type="entry name" value="HET"/>
    <property type="match status" value="1"/>
</dbReference>
<evidence type="ECO:0000313" key="7">
    <source>
        <dbReference type="EMBL" id="CAI0647251.1"/>
    </source>
</evidence>
<evidence type="ECO:0000256" key="1">
    <source>
        <dbReference type="ARBA" id="ARBA00022737"/>
    </source>
</evidence>
<feature type="domain" description="Nephrocystin 3-like N-terminal" evidence="5">
    <location>
        <begin position="381"/>
        <end position="549"/>
    </location>
</feature>
<dbReference type="PANTHER" id="PTHR10039">
    <property type="entry name" value="AMELOGENIN"/>
    <property type="match status" value="1"/>
</dbReference>
<evidence type="ECO:0000313" key="8">
    <source>
        <dbReference type="Proteomes" id="UP001152533"/>
    </source>
</evidence>
<dbReference type="InterPro" id="IPR056884">
    <property type="entry name" value="NPHP3-like_N"/>
</dbReference>
<dbReference type="Pfam" id="PF24883">
    <property type="entry name" value="NPHP3_N"/>
    <property type="match status" value="1"/>
</dbReference>
<dbReference type="InterPro" id="IPR010730">
    <property type="entry name" value="HET"/>
</dbReference>
<feature type="region of interest" description="Disordered" evidence="3">
    <location>
        <begin position="765"/>
        <end position="826"/>
    </location>
</feature>
<feature type="compositionally biased region" description="Low complexity" evidence="3">
    <location>
        <begin position="770"/>
        <end position="787"/>
    </location>
</feature>
<feature type="domain" description="Heterokaryon incompatibility" evidence="4">
    <location>
        <begin position="1"/>
        <end position="107"/>
    </location>
</feature>
<keyword evidence="1" id="KW-0677">Repeat</keyword>
<dbReference type="PANTHER" id="PTHR10039:SF5">
    <property type="entry name" value="NACHT DOMAIN-CONTAINING PROTEIN"/>
    <property type="match status" value="1"/>
</dbReference>
<proteinExistence type="predicted"/>
<organism evidence="7 8">
    <name type="scientific">Colletotrichum noveboracense</name>
    <dbReference type="NCBI Taxonomy" id="2664923"/>
    <lineage>
        <taxon>Eukaryota</taxon>
        <taxon>Fungi</taxon>
        <taxon>Dikarya</taxon>
        <taxon>Ascomycota</taxon>
        <taxon>Pezizomycotina</taxon>
        <taxon>Sordariomycetes</taxon>
        <taxon>Hypocreomycetidae</taxon>
        <taxon>Glomerellales</taxon>
        <taxon>Glomerellaceae</taxon>
        <taxon>Colletotrichum</taxon>
        <taxon>Colletotrichum gloeosporioides species complex</taxon>
    </lineage>
</organism>
<dbReference type="SUPFAM" id="SSF52540">
    <property type="entry name" value="P-loop containing nucleoside triphosphate hydrolases"/>
    <property type="match status" value="1"/>
</dbReference>
<dbReference type="AlphaFoldDB" id="A0A9W4WJG4"/>
<sequence length="873" mass="99990">MDVTRRLGVRYLWIDSLCIVQDDADDWDREAARMAQVYSQAYVTIATTSAPDGTHGLIRKARDEPLIPLHFQSSDSLNRGVSIGPSLNKFQRIDREPLNSRAWTLQERVLSPRTLHYAADQVHYADNMMTPVEIIGLVSAVITFIDFAAENIAIAQEISKSGAAAKKENAELENRINLLHKQVDSVRQTTKGSSSDTHEVELLNLADEYKDLTIRLLALLGGLKSTKKRHVVWKSVKNFYKKNEKEGLQRDLKDCLMRIQLQLMQVTRYEFGAHLDRISDQGNEQMEELKQLRRSTTNLESSMSSWGHIPSLLEQLRLIVHESKTALGRKAYSKIMDKLKVDGMVDRFEEVDEAHEHTFDWILESGPAPETETAEESQARQGIINWLCHGDGVFHVTGKPGAGKSTLMKYLCQSPKAQDFLSSWAGDKLLMTTNFFFWRLGIDVQKSLHGLRRALLYAILQELPGLTEAVFPSHWKSIFDDKLVVVHTKDVDTALEALFEQTEFLSSHRLVFFIDGLDEYDGDHDGMLKTILKWTKGHKDDIKLCVSSREWEIFTQRLADCPRIKLQNITRRDVQAYVNEELSENEEFTRVSLRSPEILNLADIITEKAEGIFLWVKITLRSLKWGLLSGESVRQLEERISALPNELEALYQSIFDSMRSSGHTSQIDKMRAMRTILTVSRYAIGEEKWLYWPPLCQVPLMYYSFIDEYERDKNFAIDMPIAKMEDSLQIERIEKARRMVYQRCMGLLETYTVLAKPRYNGAPIRVKRLTPTASQQTTTPTTNGNSGDIEDENGVMIGVECSSSSSGSEVRSFNDSEESDEDDSKFNHRFMYQPRVRCIHRSVHEFLARPRIEELARSMRETSTNPTSTSRHL</sequence>
<evidence type="ECO:0000259" key="5">
    <source>
        <dbReference type="Pfam" id="PF24883"/>
    </source>
</evidence>
<protein>
    <recommendedName>
        <fullName evidence="9">NACHT domain-containing protein</fullName>
    </recommendedName>
</protein>
<keyword evidence="2" id="KW-0175">Coiled coil</keyword>
<dbReference type="InterPro" id="IPR056693">
    <property type="entry name" value="DUF7791"/>
</dbReference>
<evidence type="ECO:0000259" key="4">
    <source>
        <dbReference type="Pfam" id="PF06985"/>
    </source>
</evidence>
<comment type="caution">
    <text evidence="7">The sequence shown here is derived from an EMBL/GenBank/DDBJ whole genome shotgun (WGS) entry which is preliminary data.</text>
</comment>
<dbReference type="Pfam" id="PF25053">
    <property type="entry name" value="DUF7791"/>
    <property type="match status" value="1"/>
</dbReference>
<evidence type="ECO:0000256" key="2">
    <source>
        <dbReference type="SAM" id="Coils"/>
    </source>
</evidence>
<feature type="coiled-coil region" evidence="2">
    <location>
        <begin position="155"/>
        <end position="189"/>
    </location>
</feature>
<gene>
    <name evidence="7" type="ORF">CGXH109_LOCUS63779</name>
</gene>
<feature type="domain" description="DUF7791" evidence="6">
    <location>
        <begin position="687"/>
        <end position="860"/>
    </location>
</feature>
<reference evidence="7" key="1">
    <citation type="submission" date="2022-08" db="EMBL/GenBank/DDBJ databases">
        <authorList>
            <person name="Giroux E."/>
            <person name="Giroux E."/>
        </authorList>
    </citation>
    <scope>NUCLEOTIDE SEQUENCE</scope>
    <source>
        <strain evidence="7">H1091258</strain>
    </source>
</reference>
<keyword evidence="8" id="KW-1185">Reference proteome</keyword>
<evidence type="ECO:0000256" key="3">
    <source>
        <dbReference type="SAM" id="MobiDB-lite"/>
    </source>
</evidence>
<evidence type="ECO:0008006" key="9">
    <source>
        <dbReference type="Google" id="ProtNLM"/>
    </source>
</evidence>
<dbReference type="Proteomes" id="UP001152533">
    <property type="component" value="Unassembled WGS sequence"/>
</dbReference>
<accession>A0A9W4WJG4</accession>
<name>A0A9W4WJG4_9PEZI</name>
<dbReference type="Gene3D" id="3.40.50.300">
    <property type="entry name" value="P-loop containing nucleotide triphosphate hydrolases"/>
    <property type="match status" value="1"/>
</dbReference>
<dbReference type="InterPro" id="IPR027417">
    <property type="entry name" value="P-loop_NTPase"/>
</dbReference>